<sequence length="117" mass="11974">MTATLDLERGPVAVGFLVGLSGLLFLLTPVVDPVAVGSLQVSTVALSAVVLTLGFALGTAVFARRGQRLFAIAHGVFAVAWALLVLGPLLGQEALLLAGVVVLVAGAGFLVSQRRQR</sequence>
<organism evidence="2 3">
    <name type="scientific">Haloarcula hispanica</name>
    <dbReference type="NCBI Taxonomy" id="51589"/>
    <lineage>
        <taxon>Archaea</taxon>
        <taxon>Methanobacteriati</taxon>
        <taxon>Methanobacteriota</taxon>
        <taxon>Stenosarchaea group</taxon>
        <taxon>Halobacteria</taxon>
        <taxon>Halobacteriales</taxon>
        <taxon>Haloarculaceae</taxon>
        <taxon>Haloarcula</taxon>
    </lineage>
</organism>
<evidence type="ECO:0000256" key="1">
    <source>
        <dbReference type="SAM" id="Phobius"/>
    </source>
</evidence>
<feature type="transmembrane region" description="Helical" evidence="1">
    <location>
        <begin position="43"/>
        <end position="62"/>
    </location>
</feature>
<feature type="transmembrane region" description="Helical" evidence="1">
    <location>
        <begin position="12"/>
        <end position="31"/>
    </location>
</feature>
<keyword evidence="1" id="KW-1133">Transmembrane helix</keyword>
<comment type="caution">
    <text evidence="2">The sequence shown here is derived from an EMBL/GenBank/DDBJ whole genome shotgun (WGS) entry which is preliminary data.</text>
</comment>
<protein>
    <submittedName>
        <fullName evidence="2">Uncharacterized protein</fullName>
    </submittedName>
</protein>
<name>A0A482T705_HALHI</name>
<evidence type="ECO:0000313" key="2">
    <source>
        <dbReference type="EMBL" id="RYJ11366.1"/>
    </source>
</evidence>
<feature type="transmembrane region" description="Helical" evidence="1">
    <location>
        <begin position="69"/>
        <end position="89"/>
    </location>
</feature>
<keyword evidence="1" id="KW-0812">Transmembrane</keyword>
<dbReference type="Proteomes" id="UP000293535">
    <property type="component" value="Unassembled WGS sequence"/>
</dbReference>
<dbReference type="AlphaFoldDB" id="A0A482T705"/>
<evidence type="ECO:0000313" key="3">
    <source>
        <dbReference type="Proteomes" id="UP000293535"/>
    </source>
</evidence>
<reference evidence="2 3" key="1">
    <citation type="submission" date="2018-12" db="EMBL/GenBank/DDBJ databases">
        <title>Draft genome sequence of Haloarcula hispinica strain 18.1, an halophilic archaeon isolated from Chott El Jerid of Southern Tunisia.</title>
        <authorList>
            <person name="Najjari A."/>
            <person name="Ben Dhia O."/>
            <person name="Ferjani R."/>
            <person name="Mahjoubi M."/>
            <person name="Sghaier H."/>
            <person name="Elshahed M."/>
            <person name="Ouzari H.I."/>
            <person name="Cherid A."/>
            <person name="Youssef N."/>
        </authorList>
    </citation>
    <scope>NUCLEOTIDE SEQUENCE [LARGE SCALE GENOMIC DNA]</scope>
    <source>
        <strain evidence="2 3">18.1</strain>
    </source>
</reference>
<gene>
    <name evidence="2" type="ORF">ELS20_16200</name>
</gene>
<proteinExistence type="predicted"/>
<dbReference type="RefSeq" id="WP_129756058.1">
    <property type="nucleotide sequence ID" value="NZ_JAFKAA010000002.1"/>
</dbReference>
<keyword evidence="1" id="KW-0472">Membrane</keyword>
<feature type="transmembrane region" description="Helical" evidence="1">
    <location>
        <begin position="95"/>
        <end position="112"/>
    </location>
</feature>
<dbReference type="EMBL" id="RZIG01000002">
    <property type="protein sequence ID" value="RYJ11366.1"/>
    <property type="molecule type" value="Genomic_DNA"/>
</dbReference>
<accession>A0A482T705</accession>